<proteinExistence type="predicted"/>
<feature type="compositionally biased region" description="Low complexity" evidence="1">
    <location>
        <begin position="39"/>
        <end position="59"/>
    </location>
</feature>
<reference evidence="4" key="1">
    <citation type="journal article" date="2019" name="Int. J. Syst. Evol. Microbiol.">
        <title>The Global Catalogue of Microorganisms (GCM) 10K type strain sequencing project: providing services to taxonomists for standard genome sequencing and annotation.</title>
        <authorList>
            <consortium name="The Broad Institute Genomics Platform"/>
            <consortium name="The Broad Institute Genome Sequencing Center for Infectious Disease"/>
            <person name="Wu L."/>
            <person name="Ma J."/>
        </authorList>
    </citation>
    <scope>NUCLEOTIDE SEQUENCE [LARGE SCALE GENOMIC DNA]</scope>
    <source>
        <strain evidence="4">JCM 17809</strain>
    </source>
</reference>
<dbReference type="Proteomes" id="UP001500945">
    <property type="component" value="Unassembled WGS sequence"/>
</dbReference>
<organism evidence="3 4">
    <name type="scientific">Fodinibacter luteus</name>
    <dbReference type="NCBI Taxonomy" id="552064"/>
    <lineage>
        <taxon>Bacteria</taxon>
        <taxon>Bacillati</taxon>
        <taxon>Actinomycetota</taxon>
        <taxon>Actinomycetes</taxon>
        <taxon>Micrococcales</taxon>
        <taxon>Intrasporangiaceae</taxon>
        <taxon>Fodinibacter (ex Wang et al. 2009)</taxon>
    </lineage>
</organism>
<sequence>MHTHLRLLAVLAVVTLATACGTSPGGSDETTGSPGPGTAVPSASGSVAPSASGSATEASPGGGPTGAAPVPSGLREQPRVVAAIEDTAAREDVPVDEVVIAAWSPVTWNDGSMGCPQEGMSYTQATIEGELLILRVDGGLFQYHARTGGPFMYCASPSAGYRVGG</sequence>
<evidence type="ECO:0000313" key="3">
    <source>
        <dbReference type="EMBL" id="GAA4397596.1"/>
    </source>
</evidence>
<accession>A0ABP8JXM0</accession>
<dbReference type="PROSITE" id="PS51257">
    <property type="entry name" value="PROKAR_LIPOPROTEIN"/>
    <property type="match status" value="1"/>
</dbReference>
<feature type="region of interest" description="Disordered" evidence="1">
    <location>
        <begin position="21"/>
        <end position="78"/>
    </location>
</feature>
<name>A0ABP8JXM0_9MICO</name>
<evidence type="ECO:0000256" key="1">
    <source>
        <dbReference type="SAM" id="MobiDB-lite"/>
    </source>
</evidence>
<keyword evidence="2" id="KW-0732">Signal</keyword>
<protein>
    <submittedName>
        <fullName evidence="3">Uncharacterized protein</fullName>
    </submittedName>
</protein>
<feature type="signal peptide" evidence="2">
    <location>
        <begin position="1"/>
        <end position="19"/>
    </location>
</feature>
<feature type="chain" id="PRO_5046139766" evidence="2">
    <location>
        <begin position="20"/>
        <end position="165"/>
    </location>
</feature>
<keyword evidence="4" id="KW-1185">Reference proteome</keyword>
<dbReference type="EMBL" id="BAABGM010000001">
    <property type="protein sequence ID" value="GAA4397596.1"/>
    <property type="molecule type" value="Genomic_DNA"/>
</dbReference>
<dbReference type="RefSeq" id="WP_345201442.1">
    <property type="nucleotide sequence ID" value="NZ_BAABGM010000001.1"/>
</dbReference>
<comment type="caution">
    <text evidence="3">The sequence shown here is derived from an EMBL/GenBank/DDBJ whole genome shotgun (WGS) entry which is preliminary data.</text>
</comment>
<evidence type="ECO:0000256" key="2">
    <source>
        <dbReference type="SAM" id="SignalP"/>
    </source>
</evidence>
<evidence type="ECO:0000313" key="4">
    <source>
        <dbReference type="Proteomes" id="UP001500945"/>
    </source>
</evidence>
<gene>
    <name evidence="3" type="ORF">GCM10023168_02700</name>
</gene>